<sequence>MQSPPGPGGRAGAPAVGGPPAPLSVDVRIPETIGYRLKKRLLGPPLVSSRLRGEKLSNPTALGVLASDCISSSAYGTEQMLRALVPYIGVAAFTLLLPVTYAILAVLLLLTLSYWDVVSLYTKAGGSYIVARDNFGPRVAQVASVALLIDYVVTVAVQTAAGTDAIASLLHLMWDTDISRWKPEVCVAVVGVLFYGNLRGVREAGRAFALPAYLFIGALAIVFAVALIRWTTHGSLPQADVHAAGAVPLGTSGNGLLYGASLFVVLRAFANGGSSLTGLEALSNSVSTFREPQGRNARKTLVAMSLVLAVLVLGISLLAHATHAIPYVDGDPTVIAQEAHLVLGGGVLGRAGLVFVQLATALILYTGANTPFNGFPFLADFVAEDAFLPKMLRKRGHRLAFSNGIILLAVPAVALLLATGASVDSLVALYAIGVFTGFMMAGAGLTKHHWTHRTGHWRAGCVVNALAAVVSGAVVLIFAITKFTEGAWLVVVLFPLGVWALIGVNRRYREEAAALEAAPATADFGLRDRSVVVVLVDSLDVAVLQALRYARSLRADDLHAAHFVLDSRHARKLSTRWDASRAADIPLELIECPDRRLARAVVELAAREVADGASGIMLLLPRRTYPPVIGRLLHGRTTESIASALTRVPHAVATIVPFDVGAAMAHRPAPDREAAAKCVPRLLPTVDAEPEPAGGSVATVSVAALKWRQHANVVGRIRAVSPSPETARPALEVELYDDTGRLRLLFHGRRRLAGVEPGRRLRVRGVVGEAEGHLAMHDPTYELLPEDEEE</sequence>
<feature type="transmembrane region" description="Helical" evidence="5">
    <location>
        <begin position="341"/>
        <end position="365"/>
    </location>
</feature>
<evidence type="ECO:0000256" key="1">
    <source>
        <dbReference type="ARBA" id="ARBA00004141"/>
    </source>
</evidence>
<dbReference type="GO" id="GO:0016020">
    <property type="term" value="C:membrane"/>
    <property type="evidence" value="ECO:0007669"/>
    <property type="project" value="UniProtKB-SubCell"/>
</dbReference>
<evidence type="ECO:0000256" key="3">
    <source>
        <dbReference type="ARBA" id="ARBA00022989"/>
    </source>
</evidence>
<dbReference type="Pfam" id="PF13520">
    <property type="entry name" value="AA_permease_2"/>
    <property type="match status" value="1"/>
</dbReference>
<keyword evidence="3 5" id="KW-1133">Transmembrane helix</keyword>
<evidence type="ECO:0000256" key="2">
    <source>
        <dbReference type="ARBA" id="ARBA00022692"/>
    </source>
</evidence>
<dbReference type="PANTHER" id="PTHR47704:SF1">
    <property type="entry name" value="POTASSIUM TRANSPORTER KIMA"/>
    <property type="match status" value="1"/>
</dbReference>
<dbReference type="Gene3D" id="1.20.1740.10">
    <property type="entry name" value="Amino acid/polyamine transporter I"/>
    <property type="match status" value="1"/>
</dbReference>
<dbReference type="PANTHER" id="PTHR47704">
    <property type="entry name" value="POTASSIUM TRANSPORTER KIMA"/>
    <property type="match status" value="1"/>
</dbReference>
<keyword evidence="4 5" id="KW-0472">Membrane</keyword>
<evidence type="ECO:0000313" key="6">
    <source>
        <dbReference type="EMBL" id="GCD93970.1"/>
    </source>
</evidence>
<dbReference type="AlphaFoldDB" id="A0A401YHD1"/>
<dbReference type="Proteomes" id="UP000286931">
    <property type="component" value="Unassembled WGS sequence"/>
</dbReference>
<reference evidence="6 7" key="1">
    <citation type="submission" date="2018-12" db="EMBL/GenBank/DDBJ databases">
        <title>Draft genome sequence of Embleya hyalina NBRC 13850T.</title>
        <authorList>
            <person name="Komaki H."/>
            <person name="Hosoyama A."/>
            <person name="Kimura A."/>
            <person name="Ichikawa N."/>
            <person name="Tamura T."/>
        </authorList>
    </citation>
    <scope>NUCLEOTIDE SEQUENCE [LARGE SCALE GENOMIC DNA]</scope>
    <source>
        <strain evidence="6 7">NBRC 13850</strain>
    </source>
</reference>
<protein>
    <submittedName>
        <fullName evidence="6">DNA-binding protein</fullName>
    </submittedName>
</protein>
<evidence type="ECO:0000256" key="4">
    <source>
        <dbReference type="ARBA" id="ARBA00023136"/>
    </source>
</evidence>
<dbReference type="InterPro" id="IPR053153">
    <property type="entry name" value="APC_K+_Transporter"/>
</dbReference>
<feature type="transmembrane region" description="Helical" evidence="5">
    <location>
        <begin position="87"/>
        <end position="115"/>
    </location>
</feature>
<dbReference type="Gene3D" id="2.40.50.140">
    <property type="entry name" value="Nucleic acid-binding proteins"/>
    <property type="match status" value="1"/>
</dbReference>
<dbReference type="GO" id="GO:0022857">
    <property type="term" value="F:transmembrane transporter activity"/>
    <property type="evidence" value="ECO:0007669"/>
    <property type="project" value="InterPro"/>
</dbReference>
<evidence type="ECO:0000256" key="5">
    <source>
        <dbReference type="SAM" id="Phobius"/>
    </source>
</evidence>
<dbReference type="InterPro" id="IPR002293">
    <property type="entry name" value="AA/rel_permease1"/>
</dbReference>
<feature type="transmembrane region" description="Helical" evidence="5">
    <location>
        <begin position="399"/>
        <end position="421"/>
    </location>
</feature>
<comment type="caution">
    <text evidence="6">The sequence shown here is derived from an EMBL/GenBank/DDBJ whole genome shotgun (WGS) entry which is preliminary data.</text>
</comment>
<comment type="subcellular location">
    <subcellularLocation>
        <location evidence="1">Membrane</location>
        <topology evidence="1">Multi-pass membrane protein</topology>
    </subcellularLocation>
</comment>
<feature type="transmembrane region" description="Helical" evidence="5">
    <location>
        <begin position="427"/>
        <end position="445"/>
    </location>
</feature>
<feature type="transmembrane region" description="Helical" evidence="5">
    <location>
        <begin position="486"/>
        <end position="504"/>
    </location>
</feature>
<organism evidence="6 7">
    <name type="scientific">Embleya hyalina</name>
    <dbReference type="NCBI Taxonomy" id="516124"/>
    <lineage>
        <taxon>Bacteria</taxon>
        <taxon>Bacillati</taxon>
        <taxon>Actinomycetota</taxon>
        <taxon>Actinomycetes</taxon>
        <taxon>Kitasatosporales</taxon>
        <taxon>Streptomycetaceae</taxon>
        <taxon>Embleya</taxon>
    </lineage>
</organism>
<keyword evidence="2 5" id="KW-0812">Transmembrane</keyword>
<evidence type="ECO:0000313" key="7">
    <source>
        <dbReference type="Proteomes" id="UP000286931"/>
    </source>
</evidence>
<name>A0A401YHD1_9ACTN</name>
<keyword evidence="6" id="KW-0238">DNA-binding</keyword>
<dbReference type="EMBL" id="BIFH01000015">
    <property type="protein sequence ID" value="GCD93970.1"/>
    <property type="molecule type" value="Genomic_DNA"/>
</dbReference>
<dbReference type="CDD" id="cd04488">
    <property type="entry name" value="RecG_wedge_OBF"/>
    <property type="match status" value="1"/>
</dbReference>
<keyword evidence="7" id="KW-1185">Reference proteome</keyword>
<dbReference type="GO" id="GO:0003677">
    <property type="term" value="F:DNA binding"/>
    <property type="evidence" value="ECO:0007669"/>
    <property type="project" value="UniProtKB-KW"/>
</dbReference>
<dbReference type="OrthoDB" id="9759676at2"/>
<feature type="transmembrane region" description="Helical" evidence="5">
    <location>
        <begin position="210"/>
        <end position="230"/>
    </location>
</feature>
<gene>
    <name evidence="6" type="ORF">EHYA_01626</name>
</gene>
<dbReference type="InterPro" id="IPR012340">
    <property type="entry name" value="NA-bd_OB-fold"/>
</dbReference>
<accession>A0A401YHD1</accession>
<proteinExistence type="predicted"/>
<feature type="transmembrane region" description="Helical" evidence="5">
    <location>
        <begin position="300"/>
        <end position="321"/>
    </location>
</feature>
<feature type="transmembrane region" description="Helical" evidence="5">
    <location>
        <begin position="457"/>
        <end position="480"/>
    </location>
</feature>